<organism evidence="2 3">
    <name type="scientific">Dactylonectria estremocensis</name>
    <dbReference type="NCBI Taxonomy" id="1079267"/>
    <lineage>
        <taxon>Eukaryota</taxon>
        <taxon>Fungi</taxon>
        <taxon>Dikarya</taxon>
        <taxon>Ascomycota</taxon>
        <taxon>Pezizomycotina</taxon>
        <taxon>Sordariomycetes</taxon>
        <taxon>Hypocreomycetidae</taxon>
        <taxon>Hypocreales</taxon>
        <taxon>Nectriaceae</taxon>
        <taxon>Dactylonectria</taxon>
    </lineage>
</organism>
<proteinExistence type="predicted"/>
<dbReference type="EMBL" id="JAGMUU010000007">
    <property type="protein sequence ID" value="KAH7149212.1"/>
    <property type="molecule type" value="Genomic_DNA"/>
</dbReference>
<dbReference type="AlphaFoldDB" id="A0A9P9F192"/>
<sequence>MLANTFLFLASAALALASPCAKSTPVLPVNGGAKELASPPTGLTLKHIAVGFGIQNYTCAGAGSDPVATGALAMLYDALHLYPGQSRKALTADGWIKLTPKVLNGHKVPLNLKAAPSVGASATKPFTKNAPLKIDGVAAMPFLGHHYFNAAGVPVFDLGSDLLIAKKLDAISAPASADPGPDGTGAVAWLQLGDAGGSKGVSYVYRVLTAGGNSHGCTKAGDDSTSYTTMYWFFG</sequence>
<dbReference type="OrthoDB" id="1859733at2759"/>
<name>A0A9P9F192_9HYPO</name>
<dbReference type="PANTHER" id="PTHR35567:SF3">
    <property type="entry name" value="MALATE DEHYDROGENASE"/>
    <property type="match status" value="1"/>
</dbReference>
<dbReference type="PANTHER" id="PTHR35567">
    <property type="entry name" value="MALATE DEHYDROGENASE (AFU_ORTHOLOGUE AFUA_2G13800)"/>
    <property type="match status" value="1"/>
</dbReference>
<dbReference type="Pfam" id="PF11937">
    <property type="entry name" value="DUF3455"/>
    <property type="match status" value="1"/>
</dbReference>
<reference evidence="2" key="1">
    <citation type="journal article" date="2021" name="Nat. Commun.">
        <title>Genetic determinants of endophytism in the Arabidopsis root mycobiome.</title>
        <authorList>
            <person name="Mesny F."/>
            <person name="Miyauchi S."/>
            <person name="Thiergart T."/>
            <person name="Pickel B."/>
            <person name="Atanasova L."/>
            <person name="Karlsson M."/>
            <person name="Huettel B."/>
            <person name="Barry K.W."/>
            <person name="Haridas S."/>
            <person name="Chen C."/>
            <person name="Bauer D."/>
            <person name="Andreopoulos W."/>
            <person name="Pangilinan J."/>
            <person name="LaButti K."/>
            <person name="Riley R."/>
            <person name="Lipzen A."/>
            <person name="Clum A."/>
            <person name="Drula E."/>
            <person name="Henrissat B."/>
            <person name="Kohler A."/>
            <person name="Grigoriev I.V."/>
            <person name="Martin F.M."/>
            <person name="Hacquard S."/>
        </authorList>
    </citation>
    <scope>NUCLEOTIDE SEQUENCE</scope>
    <source>
        <strain evidence="2">MPI-CAGE-AT-0021</strain>
    </source>
</reference>
<keyword evidence="1" id="KW-0732">Signal</keyword>
<gene>
    <name evidence="2" type="ORF">B0J13DRAFT_300154</name>
</gene>
<feature type="chain" id="PRO_5040226502" description="Malate dehydrogenase" evidence="1">
    <location>
        <begin position="18"/>
        <end position="235"/>
    </location>
</feature>
<evidence type="ECO:0008006" key="4">
    <source>
        <dbReference type="Google" id="ProtNLM"/>
    </source>
</evidence>
<comment type="caution">
    <text evidence="2">The sequence shown here is derived from an EMBL/GenBank/DDBJ whole genome shotgun (WGS) entry which is preliminary data.</text>
</comment>
<keyword evidence="3" id="KW-1185">Reference proteome</keyword>
<evidence type="ECO:0000256" key="1">
    <source>
        <dbReference type="SAM" id="SignalP"/>
    </source>
</evidence>
<dbReference type="InterPro" id="IPR021851">
    <property type="entry name" value="DUF3455"/>
</dbReference>
<evidence type="ECO:0000313" key="3">
    <source>
        <dbReference type="Proteomes" id="UP000717696"/>
    </source>
</evidence>
<accession>A0A9P9F192</accession>
<dbReference type="Proteomes" id="UP000717696">
    <property type="component" value="Unassembled WGS sequence"/>
</dbReference>
<evidence type="ECO:0000313" key="2">
    <source>
        <dbReference type="EMBL" id="KAH7149212.1"/>
    </source>
</evidence>
<protein>
    <recommendedName>
        <fullName evidence="4">Malate dehydrogenase</fullName>
    </recommendedName>
</protein>
<feature type="signal peptide" evidence="1">
    <location>
        <begin position="1"/>
        <end position="17"/>
    </location>
</feature>